<name>A0A6A3J4B3_9STRA</name>
<keyword evidence="16" id="KW-0863">Zinc-finger</keyword>
<sequence>MTTSTTTTTFTTKLKTFNGTGFPAWWTQVRMILELWDACQDPAPNSTDVKAAKSAAAAASAAPATPGSSLLTSATPLYDRLMKKDMSISIILAALSEEAYLLPHPMKVMHHLRMTYNVKCTASIGATKREYMGLYLDGEASMMAHIQVTRRVLDELQELHGELGDDKKRHNFMHSLGPAWNGFIGVLESPSTLEDMLNRCQAEVIRRTRHKGRRSTSRAASGGGKAAAAFNTDVKDSKSNNMSSKKKLDASKIKCFNCQKMGHFARDCTNEHIVDSGASSHMAGHLDNLINVRELVEPRTLTVASGDNRVATAIVQAPFVRNGEDVCVLQEVPFVRGLTRNLESVAAASKNGMRVVFDGVACTIISPSGMKLESSHASQLIGASRRDVAPSSWTSEPASLASICRGMEPSCPTCVSGKLAQRPFPSKDKRVLKKNQLILAVAYVGPMHMTARGEYTGLINIFVEPFHLEMVYPLREKSSSAQLEAIKDCIARLKAYAPSYRVAFLKYDNAQENVGSDIAEFCTKNKIVQEFSTPYSPNQNGKVEWGNRVIVEVVRSKMKGSNLPMTHWADAVVCAAYVRNR</sequence>
<evidence type="ECO:0000256" key="7">
    <source>
        <dbReference type="ARBA" id="ARBA00022759"/>
    </source>
</evidence>
<dbReference type="InterPro" id="IPR039537">
    <property type="entry name" value="Retrotran_Ty1/copia-like"/>
</dbReference>
<feature type="compositionally biased region" description="Basic residues" evidence="17">
    <location>
        <begin position="207"/>
        <end position="216"/>
    </location>
</feature>
<dbReference type="GO" id="GO:0003676">
    <property type="term" value="F:nucleic acid binding"/>
    <property type="evidence" value="ECO:0007669"/>
    <property type="project" value="InterPro"/>
</dbReference>
<comment type="function">
    <text evidence="1">The aspartyl protease (PR) mediates the proteolytic cleavages of the Gag and Gag-Pol polyproteins after assembly of the VLP.</text>
</comment>
<keyword evidence="7" id="KW-0255">Endonuclease</keyword>
<dbReference type="SMART" id="SM00343">
    <property type="entry name" value="ZnF_C2HC"/>
    <property type="match status" value="1"/>
</dbReference>
<dbReference type="GO" id="GO:0008270">
    <property type="term" value="F:zinc ion binding"/>
    <property type="evidence" value="ECO:0007669"/>
    <property type="project" value="UniProtKB-KW"/>
</dbReference>
<keyword evidence="13" id="KW-0808">Transferase</keyword>
<dbReference type="PROSITE" id="PS50994">
    <property type="entry name" value="INTEGRASE"/>
    <property type="match status" value="1"/>
</dbReference>
<dbReference type="InterPro" id="IPR054722">
    <property type="entry name" value="PolX-like_BBD"/>
</dbReference>
<dbReference type="Pfam" id="PF00098">
    <property type="entry name" value="zf-CCHC"/>
    <property type="match status" value="1"/>
</dbReference>
<dbReference type="InterPro" id="IPR036397">
    <property type="entry name" value="RNaseH_sf"/>
</dbReference>
<keyword evidence="2" id="KW-1188">Viral release from host cell</keyword>
<evidence type="ECO:0000259" key="18">
    <source>
        <dbReference type="PROSITE" id="PS50158"/>
    </source>
</evidence>
<proteinExistence type="predicted"/>
<evidence type="ECO:0000256" key="14">
    <source>
        <dbReference type="ARBA" id="ARBA00023113"/>
    </source>
</evidence>
<dbReference type="InterPro" id="IPR036875">
    <property type="entry name" value="Znf_CCHC_sf"/>
</dbReference>
<evidence type="ECO:0000256" key="11">
    <source>
        <dbReference type="ARBA" id="ARBA00022908"/>
    </source>
</evidence>
<dbReference type="EMBL" id="QXFW01001694">
    <property type="protein sequence ID" value="KAE8987094.1"/>
    <property type="molecule type" value="Genomic_DNA"/>
</dbReference>
<dbReference type="PANTHER" id="PTHR42648">
    <property type="entry name" value="TRANSPOSASE, PUTATIVE-RELATED"/>
    <property type="match status" value="1"/>
</dbReference>
<dbReference type="PANTHER" id="PTHR42648:SF11">
    <property type="entry name" value="TRANSPOSON TY4-P GAG-POL POLYPROTEIN"/>
    <property type="match status" value="1"/>
</dbReference>
<organism evidence="20 21">
    <name type="scientific">Phytophthora fragariae</name>
    <dbReference type="NCBI Taxonomy" id="53985"/>
    <lineage>
        <taxon>Eukaryota</taxon>
        <taxon>Sar</taxon>
        <taxon>Stramenopiles</taxon>
        <taxon>Oomycota</taxon>
        <taxon>Peronosporomycetes</taxon>
        <taxon>Peronosporales</taxon>
        <taxon>Peronosporaceae</taxon>
        <taxon>Phytophthora</taxon>
    </lineage>
</organism>
<comment type="caution">
    <text evidence="20">The sequence shown here is derived from an EMBL/GenBank/DDBJ whole genome shotgun (WGS) entry which is preliminary data.</text>
</comment>
<keyword evidence="11" id="KW-0229">DNA integration</keyword>
<evidence type="ECO:0000256" key="8">
    <source>
        <dbReference type="ARBA" id="ARBA00022801"/>
    </source>
</evidence>
<gene>
    <name evidence="20" type="ORF">PF011_g19712</name>
</gene>
<keyword evidence="5" id="KW-0479">Metal-binding</keyword>
<keyword evidence="3" id="KW-0645">Protease</keyword>
<dbReference type="GO" id="GO:0005524">
    <property type="term" value="F:ATP binding"/>
    <property type="evidence" value="ECO:0007669"/>
    <property type="project" value="UniProtKB-KW"/>
</dbReference>
<dbReference type="GO" id="GO:0006508">
    <property type="term" value="P:proteolysis"/>
    <property type="evidence" value="ECO:0007669"/>
    <property type="project" value="UniProtKB-KW"/>
</dbReference>
<feature type="domain" description="Integrase catalytic" evidence="19">
    <location>
        <begin position="419"/>
        <end position="581"/>
    </location>
</feature>
<dbReference type="InterPro" id="IPR001878">
    <property type="entry name" value="Znf_CCHC"/>
</dbReference>
<evidence type="ECO:0000259" key="19">
    <source>
        <dbReference type="PROSITE" id="PS50994"/>
    </source>
</evidence>
<evidence type="ECO:0000256" key="17">
    <source>
        <dbReference type="SAM" id="MobiDB-lite"/>
    </source>
</evidence>
<dbReference type="Gene3D" id="3.30.420.10">
    <property type="entry name" value="Ribonuclease H-like superfamily/Ribonuclease H"/>
    <property type="match status" value="1"/>
</dbReference>
<dbReference type="GO" id="GO:0003887">
    <property type="term" value="F:DNA-directed DNA polymerase activity"/>
    <property type="evidence" value="ECO:0007669"/>
    <property type="project" value="UniProtKB-KW"/>
</dbReference>
<keyword evidence="4" id="KW-0540">Nuclease</keyword>
<evidence type="ECO:0000256" key="9">
    <source>
        <dbReference type="ARBA" id="ARBA00022840"/>
    </source>
</evidence>
<evidence type="ECO:0000313" key="21">
    <source>
        <dbReference type="Proteomes" id="UP000460718"/>
    </source>
</evidence>
<evidence type="ECO:0000256" key="12">
    <source>
        <dbReference type="ARBA" id="ARBA00022918"/>
    </source>
</evidence>
<dbReference type="Gene3D" id="4.10.60.10">
    <property type="entry name" value="Zinc finger, CCHC-type"/>
    <property type="match status" value="1"/>
</dbReference>
<keyword evidence="6" id="KW-0547">Nucleotide-binding</keyword>
<feature type="region of interest" description="Disordered" evidence="17">
    <location>
        <begin position="207"/>
        <end position="243"/>
    </location>
</feature>
<evidence type="ECO:0000313" key="20">
    <source>
        <dbReference type="EMBL" id="KAE8987094.1"/>
    </source>
</evidence>
<evidence type="ECO:0000256" key="10">
    <source>
        <dbReference type="ARBA" id="ARBA00022842"/>
    </source>
</evidence>
<evidence type="ECO:0000256" key="15">
    <source>
        <dbReference type="ARBA" id="ARBA00023172"/>
    </source>
</evidence>
<evidence type="ECO:0000256" key="2">
    <source>
        <dbReference type="ARBA" id="ARBA00022612"/>
    </source>
</evidence>
<dbReference type="SUPFAM" id="SSF53098">
    <property type="entry name" value="Ribonuclease H-like"/>
    <property type="match status" value="1"/>
</dbReference>
<reference evidence="20 21" key="1">
    <citation type="submission" date="2018-09" db="EMBL/GenBank/DDBJ databases">
        <title>Genomic investigation of the strawberry pathogen Phytophthora fragariae indicates pathogenicity is determined by transcriptional variation in three key races.</title>
        <authorList>
            <person name="Adams T.M."/>
            <person name="Armitage A.D."/>
            <person name="Sobczyk M.K."/>
            <person name="Bates H.J."/>
            <person name="Dunwell J.M."/>
            <person name="Nellist C.F."/>
            <person name="Harrison R.J."/>
        </authorList>
    </citation>
    <scope>NUCLEOTIDE SEQUENCE [LARGE SCALE GENOMIC DNA]</scope>
    <source>
        <strain evidence="20 21">SCRP245</strain>
    </source>
</reference>
<dbReference type="SUPFAM" id="SSF57756">
    <property type="entry name" value="Retrovirus zinc finger-like domains"/>
    <property type="match status" value="1"/>
</dbReference>
<dbReference type="GO" id="GO:0006310">
    <property type="term" value="P:DNA recombination"/>
    <property type="evidence" value="ECO:0007669"/>
    <property type="project" value="UniProtKB-KW"/>
</dbReference>
<dbReference type="GO" id="GO:0003964">
    <property type="term" value="F:RNA-directed DNA polymerase activity"/>
    <property type="evidence" value="ECO:0007669"/>
    <property type="project" value="UniProtKB-KW"/>
</dbReference>
<protein>
    <recommendedName>
        <fullName evidence="22">CCHC-type domain-containing protein</fullName>
    </recommendedName>
</protein>
<dbReference type="Proteomes" id="UP000460718">
    <property type="component" value="Unassembled WGS sequence"/>
</dbReference>
<keyword evidence="15" id="KW-0233">DNA recombination</keyword>
<evidence type="ECO:0000256" key="1">
    <source>
        <dbReference type="ARBA" id="ARBA00002180"/>
    </source>
</evidence>
<dbReference type="InterPro" id="IPR001584">
    <property type="entry name" value="Integrase_cat-core"/>
</dbReference>
<evidence type="ECO:0000256" key="6">
    <source>
        <dbReference type="ARBA" id="ARBA00022741"/>
    </source>
</evidence>
<evidence type="ECO:0000256" key="4">
    <source>
        <dbReference type="ARBA" id="ARBA00022722"/>
    </source>
</evidence>
<dbReference type="GO" id="GO:0008233">
    <property type="term" value="F:peptidase activity"/>
    <property type="evidence" value="ECO:0007669"/>
    <property type="project" value="UniProtKB-KW"/>
</dbReference>
<evidence type="ECO:0008006" key="22">
    <source>
        <dbReference type="Google" id="ProtNLM"/>
    </source>
</evidence>
<keyword evidence="12" id="KW-0695">RNA-directed DNA polymerase</keyword>
<keyword evidence="8" id="KW-0378">Hydrolase</keyword>
<dbReference type="PROSITE" id="PS50158">
    <property type="entry name" value="ZF_CCHC"/>
    <property type="match status" value="1"/>
</dbReference>
<evidence type="ECO:0000256" key="16">
    <source>
        <dbReference type="PROSITE-ProRule" id="PRU00047"/>
    </source>
</evidence>
<evidence type="ECO:0000256" key="5">
    <source>
        <dbReference type="ARBA" id="ARBA00022723"/>
    </source>
</evidence>
<dbReference type="GO" id="GO:0015074">
    <property type="term" value="P:DNA integration"/>
    <property type="evidence" value="ECO:0007669"/>
    <property type="project" value="UniProtKB-KW"/>
</dbReference>
<keyword evidence="14" id="KW-0917">Virion maturation</keyword>
<keyword evidence="16" id="KW-0862">Zinc</keyword>
<keyword evidence="13" id="KW-0548">Nucleotidyltransferase</keyword>
<feature type="domain" description="CCHC-type" evidence="18">
    <location>
        <begin position="254"/>
        <end position="270"/>
    </location>
</feature>
<dbReference type="AlphaFoldDB" id="A0A6A3J4B3"/>
<evidence type="ECO:0000256" key="13">
    <source>
        <dbReference type="ARBA" id="ARBA00022932"/>
    </source>
</evidence>
<dbReference type="InterPro" id="IPR012337">
    <property type="entry name" value="RNaseH-like_sf"/>
</dbReference>
<accession>A0A6A3J4B3</accession>
<evidence type="ECO:0000256" key="3">
    <source>
        <dbReference type="ARBA" id="ARBA00022670"/>
    </source>
</evidence>
<dbReference type="Pfam" id="PF22936">
    <property type="entry name" value="Pol_BBD"/>
    <property type="match status" value="1"/>
</dbReference>
<dbReference type="GO" id="GO:0004519">
    <property type="term" value="F:endonuclease activity"/>
    <property type="evidence" value="ECO:0007669"/>
    <property type="project" value="UniProtKB-KW"/>
</dbReference>
<keyword evidence="13" id="KW-0239">DNA-directed DNA polymerase</keyword>
<keyword evidence="9" id="KW-0067">ATP-binding</keyword>
<keyword evidence="10" id="KW-0460">Magnesium</keyword>